<evidence type="ECO:0000256" key="1">
    <source>
        <dbReference type="ARBA" id="ARBA00003238"/>
    </source>
</evidence>
<dbReference type="PANTHER" id="PTHR33434">
    <property type="entry name" value="DEGV DOMAIN-CONTAINING PROTEIN DR_1986-RELATED"/>
    <property type="match status" value="1"/>
</dbReference>
<organism evidence="3 5">
    <name type="scientific">Streptococcus azizii</name>
    <dbReference type="NCBI Taxonomy" id="1579424"/>
    <lineage>
        <taxon>Bacteria</taxon>
        <taxon>Bacillati</taxon>
        <taxon>Bacillota</taxon>
        <taxon>Bacilli</taxon>
        <taxon>Lactobacillales</taxon>
        <taxon>Streptococcaceae</taxon>
        <taxon>Streptococcus</taxon>
    </lineage>
</organism>
<sequence length="284" mass="31217">MKLAVITDSSAVLQEAESLTNLFVLDIPVTIGNTPYIEGKNLTVEDFYQKMAAEAELPKTSQPSLSELEETLRHLQAEGYTHVIGLFLSSGISGFYQNIQYLKDEFEGLTIAFPDSKITSAPLGMMVENIIKRSAAGASFEEILEKLEREIEGTEAFIMVDDLDHLVKGGRLSNGAALLGNLLSIKPILYFTKEGKIEVYEKVRTEKKAVKRLLEILKEQTQEGAYQIAVIHANAPQKAEEFKQLLQENGVAWSLPIVSFGSVIGTHLGEGAIAFGISPIIDEE</sequence>
<dbReference type="InterPro" id="IPR003797">
    <property type="entry name" value="DegV"/>
</dbReference>
<comment type="caution">
    <text evidence="3">The sequence shown here is derived from an EMBL/GenBank/DDBJ whole genome shotgun (WGS) entry which is preliminary data.</text>
</comment>
<dbReference type="Gene3D" id="3.40.50.10170">
    <property type="match status" value="1"/>
</dbReference>
<comment type="function">
    <text evidence="1">May bind long-chain fatty acids, such as palmitate, and may play a role in lipid transport or fatty acid metabolism.</text>
</comment>
<dbReference type="AlphaFoldDB" id="A0AB36JSY2"/>
<evidence type="ECO:0000256" key="2">
    <source>
        <dbReference type="ARBA" id="ARBA00023121"/>
    </source>
</evidence>
<evidence type="ECO:0000313" key="3">
    <source>
        <dbReference type="EMBL" id="ONK27222.1"/>
    </source>
</evidence>
<dbReference type="PANTHER" id="PTHR33434:SF2">
    <property type="entry name" value="FATTY ACID-BINDING PROTEIN TM_1468"/>
    <property type="match status" value="1"/>
</dbReference>
<evidence type="ECO:0000313" key="4">
    <source>
        <dbReference type="EMBL" id="ONK29882.1"/>
    </source>
</evidence>
<dbReference type="RefSeq" id="WP_076995830.1">
    <property type="nucleotide sequence ID" value="NZ_MSPR01000006.1"/>
</dbReference>
<dbReference type="EMBL" id="MSPT01000010">
    <property type="protein sequence ID" value="ONK27222.1"/>
    <property type="molecule type" value="Genomic_DNA"/>
</dbReference>
<evidence type="ECO:0000313" key="5">
    <source>
        <dbReference type="Proteomes" id="UP000188600"/>
    </source>
</evidence>
<name>A0AB36JSY2_9STRE</name>
<protein>
    <submittedName>
        <fullName evidence="3">EDD domain protein</fullName>
    </submittedName>
</protein>
<dbReference type="Proteomes" id="UP000188946">
    <property type="component" value="Unassembled WGS sequence"/>
</dbReference>
<dbReference type="EMBL" id="MSPR01000006">
    <property type="protein sequence ID" value="ONK29882.1"/>
    <property type="molecule type" value="Genomic_DNA"/>
</dbReference>
<gene>
    <name evidence="4" type="ORF">BVE84_04170</name>
    <name evidence="3" type="ORF">BVE86_05195</name>
</gene>
<dbReference type="InterPro" id="IPR050270">
    <property type="entry name" value="DegV_domain_contain"/>
</dbReference>
<keyword evidence="6" id="KW-1185">Reference proteome</keyword>
<dbReference type="InterPro" id="IPR043168">
    <property type="entry name" value="DegV_C"/>
</dbReference>
<keyword evidence="2" id="KW-0446">Lipid-binding</keyword>
<dbReference type="Pfam" id="PF02645">
    <property type="entry name" value="DegV"/>
    <property type="match status" value="1"/>
</dbReference>
<accession>A0AB36JSY2</accession>
<dbReference type="Proteomes" id="UP000188600">
    <property type="component" value="Unassembled WGS sequence"/>
</dbReference>
<dbReference type="GO" id="GO:0008289">
    <property type="term" value="F:lipid binding"/>
    <property type="evidence" value="ECO:0007669"/>
    <property type="project" value="UniProtKB-KW"/>
</dbReference>
<dbReference type="Gene3D" id="3.30.1180.10">
    <property type="match status" value="1"/>
</dbReference>
<evidence type="ECO:0000313" key="6">
    <source>
        <dbReference type="Proteomes" id="UP000188946"/>
    </source>
</evidence>
<dbReference type="PROSITE" id="PS51482">
    <property type="entry name" value="DEGV"/>
    <property type="match status" value="1"/>
</dbReference>
<dbReference type="NCBIfam" id="TIGR00762">
    <property type="entry name" value="DegV"/>
    <property type="match status" value="1"/>
</dbReference>
<proteinExistence type="predicted"/>
<reference evidence="5 6" key="1">
    <citation type="submission" date="2016-12" db="EMBL/GenBank/DDBJ databases">
        <authorList>
            <person name="Gulvik C.A."/>
        </authorList>
    </citation>
    <scope>NUCLEOTIDE SEQUENCE [LARGE SCALE GENOMIC DNA]</scope>
    <source>
        <strain evidence="4 6">12-5202</strain>
        <strain evidence="3 5">12-5291</strain>
    </source>
</reference>
<dbReference type="SUPFAM" id="SSF82549">
    <property type="entry name" value="DAK1/DegV-like"/>
    <property type="match status" value="1"/>
</dbReference>